<evidence type="ECO:0000256" key="6">
    <source>
        <dbReference type="PIRSR" id="PIRSR617867-1"/>
    </source>
</evidence>
<keyword evidence="4" id="KW-0904">Protein phosphatase</keyword>
<dbReference type="EMBL" id="LRVM01000006">
    <property type="protein sequence ID" value="KXL52583.1"/>
    <property type="molecule type" value="Genomic_DNA"/>
</dbReference>
<sequence>MIRVLFICHGNICRSPMAEFLFRDLLIKKGLHRDFFVASAATSREEIGNGVYPPAKKKLSSLGIDCSDKTARQVTKQDYEAFDYLLVMDEYNNKNLMRILSDDPQKKVYRLLDFSSRPRDIADPWYTGNFDITQGDIMEGLEAFLAFVISHHLQQNT</sequence>
<dbReference type="RefSeq" id="WP_066088263.1">
    <property type="nucleotide sequence ID" value="NZ_LRVM01000006.1"/>
</dbReference>
<dbReference type="Proteomes" id="UP000070539">
    <property type="component" value="Unassembled WGS sequence"/>
</dbReference>
<dbReference type="PANTHER" id="PTHR11717">
    <property type="entry name" value="LOW MOLECULAR WEIGHT PROTEIN TYROSINE PHOSPHATASE"/>
    <property type="match status" value="1"/>
</dbReference>
<dbReference type="PRINTS" id="PR00719">
    <property type="entry name" value="LMWPTPASE"/>
</dbReference>
<dbReference type="PANTHER" id="PTHR11717:SF7">
    <property type="entry name" value="LOW MOLECULAR WEIGHT PHOSPHOTYROSINE PROTEIN PHOSPHATASE"/>
    <property type="match status" value="1"/>
</dbReference>
<reference evidence="8 9" key="1">
    <citation type="submission" date="2016-01" db="EMBL/GenBank/DDBJ databases">
        <title>Genome sequence of Clostridium neopropionicum X4, DSM-3847.</title>
        <authorList>
            <person name="Poehlein A."/>
            <person name="Beck M.H."/>
            <person name="Bengelsdorf F.R."/>
            <person name="Daniel R."/>
            <person name="Duerre P."/>
        </authorList>
    </citation>
    <scope>NUCLEOTIDE SEQUENCE [LARGE SCALE GENOMIC DNA]</scope>
    <source>
        <strain evidence="8 9">DSM-3847</strain>
    </source>
</reference>
<dbReference type="AlphaFoldDB" id="A0A136WDI2"/>
<dbReference type="OrthoDB" id="9784339at2"/>
<organism evidence="8 9">
    <name type="scientific">Anaerotignum neopropionicum</name>
    <dbReference type="NCBI Taxonomy" id="36847"/>
    <lineage>
        <taxon>Bacteria</taxon>
        <taxon>Bacillati</taxon>
        <taxon>Bacillota</taxon>
        <taxon>Clostridia</taxon>
        <taxon>Lachnospirales</taxon>
        <taxon>Anaerotignaceae</taxon>
        <taxon>Anaerotignum</taxon>
    </lineage>
</organism>
<dbReference type="Pfam" id="PF01451">
    <property type="entry name" value="LMWPc"/>
    <property type="match status" value="1"/>
</dbReference>
<comment type="catalytic activity">
    <reaction evidence="5">
        <text>O-phospho-L-tyrosyl-[protein] + H2O = L-tyrosyl-[protein] + phosphate</text>
        <dbReference type="Rhea" id="RHEA:10684"/>
        <dbReference type="Rhea" id="RHEA-COMP:10136"/>
        <dbReference type="Rhea" id="RHEA-COMP:20101"/>
        <dbReference type="ChEBI" id="CHEBI:15377"/>
        <dbReference type="ChEBI" id="CHEBI:43474"/>
        <dbReference type="ChEBI" id="CHEBI:46858"/>
        <dbReference type="ChEBI" id="CHEBI:61978"/>
        <dbReference type="EC" id="3.1.3.48"/>
    </reaction>
</comment>
<dbReference type="SMART" id="SM00226">
    <property type="entry name" value="LMWPc"/>
    <property type="match status" value="1"/>
</dbReference>
<protein>
    <recommendedName>
        <fullName evidence="2">protein-tyrosine-phosphatase</fullName>
        <ecNumber evidence="2">3.1.3.48</ecNumber>
    </recommendedName>
</protein>
<dbReference type="SUPFAM" id="SSF52788">
    <property type="entry name" value="Phosphotyrosine protein phosphatases I"/>
    <property type="match status" value="1"/>
</dbReference>
<evidence type="ECO:0000256" key="5">
    <source>
        <dbReference type="ARBA" id="ARBA00051722"/>
    </source>
</evidence>
<dbReference type="PATRIC" id="fig|36847.3.peg.2343"/>
<feature type="active site" description="Proton donor" evidence="6">
    <location>
        <position position="123"/>
    </location>
</feature>
<dbReference type="Gene3D" id="3.40.50.2300">
    <property type="match status" value="1"/>
</dbReference>
<gene>
    <name evidence="8" type="primary">yfkJ</name>
    <name evidence="8" type="ORF">CLNEO_19920</name>
</gene>
<feature type="active site" description="Nucleophile" evidence="6">
    <location>
        <position position="8"/>
    </location>
</feature>
<dbReference type="InterPro" id="IPR050438">
    <property type="entry name" value="LMW_PTPase"/>
</dbReference>
<name>A0A136WDI2_9FIRM</name>
<evidence type="ECO:0000313" key="8">
    <source>
        <dbReference type="EMBL" id="KXL52583.1"/>
    </source>
</evidence>
<comment type="similarity">
    <text evidence="1">Belongs to the low molecular weight phosphotyrosine protein phosphatase family.</text>
</comment>
<dbReference type="CDD" id="cd16343">
    <property type="entry name" value="LMWPTP"/>
    <property type="match status" value="1"/>
</dbReference>
<proteinExistence type="inferred from homology"/>
<dbReference type="STRING" id="36847.CLNEO_19920"/>
<dbReference type="InterPro" id="IPR023485">
    <property type="entry name" value="Ptyr_pPase"/>
</dbReference>
<accession>A0A136WDI2</accession>
<dbReference type="GO" id="GO:0004725">
    <property type="term" value="F:protein tyrosine phosphatase activity"/>
    <property type="evidence" value="ECO:0007669"/>
    <property type="project" value="UniProtKB-EC"/>
</dbReference>
<keyword evidence="9" id="KW-1185">Reference proteome</keyword>
<dbReference type="InterPro" id="IPR036196">
    <property type="entry name" value="Ptyr_pPase_sf"/>
</dbReference>
<evidence type="ECO:0000259" key="7">
    <source>
        <dbReference type="SMART" id="SM00226"/>
    </source>
</evidence>
<evidence type="ECO:0000256" key="3">
    <source>
        <dbReference type="ARBA" id="ARBA00022801"/>
    </source>
</evidence>
<feature type="domain" description="Phosphotyrosine protein phosphatase I" evidence="7">
    <location>
        <begin position="2"/>
        <end position="147"/>
    </location>
</feature>
<keyword evidence="3 8" id="KW-0378">Hydrolase</keyword>
<evidence type="ECO:0000313" key="9">
    <source>
        <dbReference type="Proteomes" id="UP000070539"/>
    </source>
</evidence>
<dbReference type="EC" id="3.1.3.48" evidence="2"/>
<evidence type="ECO:0000256" key="4">
    <source>
        <dbReference type="ARBA" id="ARBA00022912"/>
    </source>
</evidence>
<feature type="active site" evidence="6">
    <location>
        <position position="14"/>
    </location>
</feature>
<evidence type="ECO:0000256" key="2">
    <source>
        <dbReference type="ARBA" id="ARBA00013064"/>
    </source>
</evidence>
<comment type="caution">
    <text evidence="8">The sequence shown here is derived from an EMBL/GenBank/DDBJ whole genome shotgun (WGS) entry which is preliminary data.</text>
</comment>
<dbReference type="InterPro" id="IPR017867">
    <property type="entry name" value="Tyr_phospatase_low_mol_wt"/>
</dbReference>
<evidence type="ECO:0000256" key="1">
    <source>
        <dbReference type="ARBA" id="ARBA00011063"/>
    </source>
</evidence>